<dbReference type="STRING" id="35608.A0A2U1MB29"/>
<feature type="compositionally biased region" description="Basic and acidic residues" evidence="1">
    <location>
        <begin position="282"/>
        <end position="295"/>
    </location>
</feature>
<keyword evidence="4" id="KW-1185">Reference proteome</keyword>
<feature type="compositionally biased region" description="Low complexity" evidence="1">
    <location>
        <begin position="471"/>
        <end position="484"/>
    </location>
</feature>
<dbReference type="Pfam" id="PF07460">
    <property type="entry name" value="NUMOD3"/>
    <property type="match status" value="1"/>
</dbReference>
<feature type="compositionally biased region" description="Basic and acidic residues" evidence="1">
    <location>
        <begin position="305"/>
        <end position="314"/>
    </location>
</feature>
<accession>A0A2U1MB29</accession>
<evidence type="ECO:0000313" key="4">
    <source>
        <dbReference type="Proteomes" id="UP000245207"/>
    </source>
</evidence>
<comment type="caution">
    <text evidence="3">The sequence shown here is derived from an EMBL/GenBank/DDBJ whole genome shotgun (WGS) entry which is preliminary data.</text>
</comment>
<feature type="domain" description="Nuclease associated modular" evidence="2">
    <location>
        <begin position="108"/>
        <end position="136"/>
    </location>
</feature>
<reference evidence="3 4" key="1">
    <citation type="journal article" date="2018" name="Mol. Plant">
        <title>The genome of Artemisia annua provides insight into the evolution of Asteraceae family and artemisinin biosynthesis.</title>
        <authorList>
            <person name="Shen Q."/>
            <person name="Zhang L."/>
            <person name="Liao Z."/>
            <person name="Wang S."/>
            <person name="Yan T."/>
            <person name="Shi P."/>
            <person name="Liu M."/>
            <person name="Fu X."/>
            <person name="Pan Q."/>
            <person name="Wang Y."/>
            <person name="Lv Z."/>
            <person name="Lu X."/>
            <person name="Zhang F."/>
            <person name="Jiang W."/>
            <person name="Ma Y."/>
            <person name="Chen M."/>
            <person name="Hao X."/>
            <person name="Li L."/>
            <person name="Tang Y."/>
            <person name="Lv G."/>
            <person name="Zhou Y."/>
            <person name="Sun X."/>
            <person name="Brodelius P.E."/>
            <person name="Rose J.K.C."/>
            <person name="Tang K."/>
        </authorList>
    </citation>
    <scope>NUCLEOTIDE SEQUENCE [LARGE SCALE GENOMIC DNA]</scope>
    <source>
        <strain evidence="4">cv. Huhao1</strain>
        <tissue evidence="3">Leaf</tissue>
    </source>
</reference>
<feature type="region of interest" description="Disordered" evidence="1">
    <location>
        <begin position="275"/>
        <end position="335"/>
    </location>
</feature>
<protein>
    <submittedName>
        <fullName evidence="3">Nuclease associated modular domain 3</fullName>
    </submittedName>
</protein>
<dbReference type="AlphaFoldDB" id="A0A2U1MB29"/>
<evidence type="ECO:0000256" key="1">
    <source>
        <dbReference type="SAM" id="MobiDB-lite"/>
    </source>
</evidence>
<name>A0A2U1MB29_ARTAN</name>
<evidence type="ECO:0000313" key="3">
    <source>
        <dbReference type="EMBL" id="PWA58460.1"/>
    </source>
</evidence>
<sequence>MPLLDIATVQYSFRNNNLYSIGLNRIHYNNKNVSLFSGNRRIFRWWSGEVPVCHGGRLMIKAVATLEPMCSDKENDSVVIQQVPNSVGEDKVDKTDKVVYDEKERLRRNRISKANKGREAWNKGVKHSPETRQKIRERTKIAMRNPEVKKKLMKGIHNQTRETRQKIAAAVRQTWDRRRFTRRMIARCHREWLDLIAEASRKGLYGEEELQWNSYEIMSKQLDKEFREGIESRRKKRGSGPGVRAPKTLEQRKKISEAIAAKWADPAYRDRVYSGIAKHRGKDPDTRDPDWGIKKEPKKARPVKKRESSFDARMRSQRPKVKTSSGPVKEPQPHARFKDPQARYKLEMIKSIRAQRAASDPKISEAILRANILIGEAQRAAEALEAAAAKSPMAEASLIETRKLIAEAISYIKSIETGNSGSAGAVSDKEEIVEDASEIKQIGVNGAVETAKFGEASLQTNVNGMEHVKLSSSSSSSSTSSSWSDLNLKTKEVGADGEKQEKGSKGRRWVCGRLVEVDDEIEDQDEDEDVEEDDDEDEDEDEDEEVEEEDL</sequence>
<feature type="compositionally biased region" description="Acidic residues" evidence="1">
    <location>
        <begin position="517"/>
        <end position="551"/>
    </location>
</feature>
<evidence type="ECO:0000259" key="2">
    <source>
        <dbReference type="Pfam" id="PF07460"/>
    </source>
</evidence>
<dbReference type="InterPro" id="IPR003611">
    <property type="entry name" value="NUMOD3"/>
</dbReference>
<gene>
    <name evidence="3" type="ORF">CTI12_AA400680</name>
</gene>
<feature type="region of interest" description="Disordered" evidence="1">
    <location>
        <begin position="469"/>
        <end position="551"/>
    </location>
</feature>
<feature type="compositionally biased region" description="Basic and acidic residues" evidence="1">
    <location>
        <begin position="488"/>
        <end position="504"/>
    </location>
</feature>
<dbReference type="PANTHER" id="PTHR34199:SF2">
    <property type="entry name" value="NUMOD3 MOTIF FAMILY PROTEIN, EXPRESSED"/>
    <property type="match status" value="1"/>
</dbReference>
<organism evidence="3 4">
    <name type="scientific">Artemisia annua</name>
    <name type="common">Sweet wormwood</name>
    <dbReference type="NCBI Taxonomy" id="35608"/>
    <lineage>
        <taxon>Eukaryota</taxon>
        <taxon>Viridiplantae</taxon>
        <taxon>Streptophyta</taxon>
        <taxon>Embryophyta</taxon>
        <taxon>Tracheophyta</taxon>
        <taxon>Spermatophyta</taxon>
        <taxon>Magnoliopsida</taxon>
        <taxon>eudicotyledons</taxon>
        <taxon>Gunneridae</taxon>
        <taxon>Pentapetalae</taxon>
        <taxon>asterids</taxon>
        <taxon>campanulids</taxon>
        <taxon>Asterales</taxon>
        <taxon>Asteraceae</taxon>
        <taxon>Asteroideae</taxon>
        <taxon>Anthemideae</taxon>
        <taxon>Artemisiinae</taxon>
        <taxon>Artemisia</taxon>
    </lineage>
</organism>
<dbReference type="PANTHER" id="PTHR34199">
    <property type="entry name" value="NUMOD3 MOTIF FAMILY PROTEIN, EXPRESSED"/>
    <property type="match status" value="1"/>
</dbReference>
<dbReference type="GO" id="GO:0003677">
    <property type="term" value="F:DNA binding"/>
    <property type="evidence" value="ECO:0007669"/>
    <property type="project" value="InterPro"/>
</dbReference>
<dbReference type="EMBL" id="PKPP01005891">
    <property type="protein sequence ID" value="PWA58460.1"/>
    <property type="molecule type" value="Genomic_DNA"/>
</dbReference>
<dbReference type="OrthoDB" id="1935413at2759"/>
<dbReference type="Proteomes" id="UP000245207">
    <property type="component" value="Unassembled WGS sequence"/>
</dbReference>
<feature type="region of interest" description="Disordered" evidence="1">
    <location>
        <begin position="229"/>
        <end position="251"/>
    </location>
</feature>
<proteinExistence type="predicted"/>